<evidence type="ECO:0000256" key="2">
    <source>
        <dbReference type="SAM" id="SignalP"/>
    </source>
</evidence>
<name>A0ABD1DJ43_CULPP</name>
<reference evidence="3 4" key="1">
    <citation type="submission" date="2024-05" db="EMBL/GenBank/DDBJ databases">
        <title>Culex pipiens pipiens assembly and annotation.</title>
        <authorList>
            <person name="Alout H."/>
            <person name="Durand T."/>
        </authorList>
    </citation>
    <scope>NUCLEOTIDE SEQUENCE [LARGE SCALE GENOMIC DNA]</scope>
    <source>
        <strain evidence="3">HA-2024</strain>
        <tissue evidence="3">Whole body</tissue>
    </source>
</reference>
<evidence type="ECO:0000313" key="4">
    <source>
        <dbReference type="Proteomes" id="UP001562425"/>
    </source>
</evidence>
<accession>A0ABD1DJ43</accession>
<keyword evidence="2" id="KW-0732">Signal</keyword>
<feature type="chain" id="PRO_5044774334" evidence="2">
    <location>
        <begin position="17"/>
        <end position="110"/>
    </location>
</feature>
<keyword evidence="4" id="KW-1185">Reference proteome</keyword>
<proteinExistence type="predicted"/>
<evidence type="ECO:0000256" key="1">
    <source>
        <dbReference type="SAM" id="MobiDB-lite"/>
    </source>
</evidence>
<comment type="caution">
    <text evidence="3">The sequence shown here is derived from an EMBL/GenBank/DDBJ whole genome shotgun (WGS) entry which is preliminary data.</text>
</comment>
<dbReference type="Proteomes" id="UP001562425">
    <property type="component" value="Unassembled WGS sequence"/>
</dbReference>
<dbReference type="AlphaFoldDB" id="A0ABD1DJ43"/>
<protein>
    <submittedName>
        <fullName evidence="3">Uncharacterized protein</fullName>
    </submittedName>
</protein>
<gene>
    <name evidence="3" type="ORF">pipiens_008023</name>
</gene>
<feature type="signal peptide" evidence="2">
    <location>
        <begin position="1"/>
        <end position="16"/>
    </location>
</feature>
<sequence>MFKILCLFALVSAIAANAIPMPSVPAPLPVLMRQARAAEMPTEPKEVQSTGEAAESADDMEKAETFGFGFHKHIYVSPSYGYGGYYPYSYGYGYGYPSYGYGGYGYPYYY</sequence>
<feature type="region of interest" description="Disordered" evidence="1">
    <location>
        <begin position="37"/>
        <end position="59"/>
    </location>
</feature>
<organism evidence="3 4">
    <name type="scientific">Culex pipiens pipiens</name>
    <name type="common">Northern house mosquito</name>
    <dbReference type="NCBI Taxonomy" id="38569"/>
    <lineage>
        <taxon>Eukaryota</taxon>
        <taxon>Metazoa</taxon>
        <taxon>Ecdysozoa</taxon>
        <taxon>Arthropoda</taxon>
        <taxon>Hexapoda</taxon>
        <taxon>Insecta</taxon>
        <taxon>Pterygota</taxon>
        <taxon>Neoptera</taxon>
        <taxon>Endopterygota</taxon>
        <taxon>Diptera</taxon>
        <taxon>Nematocera</taxon>
        <taxon>Culicoidea</taxon>
        <taxon>Culicidae</taxon>
        <taxon>Culicinae</taxon>
        <taxon>Culicini</taxon>
        <taxon>Culex</taxon>
        <taxon>Culex</taxon>
    </lineage>
</organism>
<evidence type="ECO:0000313" key="3">
    <source>
        <dbReference type="EMBL" id="KAL1399675.1"/>
    </source>
</evidence>
<dbReference type="EMBL" id="JBEHCU010005481">
    <property type="protein sequence ID" value="KAL1399675.1"/>
    <property type="molecule type" value="Genomic_DNA"/>
</dbReference>